<protein>
    <submittedName>
        <fullName evidence="2">Uncharacterized protein</fullName>
    </submittedName>
</protein>
<feature type="region of interest" description="Disordered" evidence="1">
    <location>
        <begin position="51"/>
        <end position="104"/>
    </location>
</feature>
<evidence type="ECO:0000256" key="1">
    <source>
        <dbReference type="SAM" id="MobiDB-lite"/>
    </source>
</evidence>
<proteinExistence type="predicted"/>
<organism evidence="2 3">
    <name type="scientific">Propylenella binzhouense</name>
    <dbReference type="NCBI Taxonomy" id="2555902"/>
    <lineage>
        <taxon>Bacteria</taxon>
        <taxon>Pseudomonadati</taxon>
        <taxon>Pseudomonadota</taxon>
        <taxon>Alphaproteobacteria</taxon>
        <taxon>Hyphomicrobiales</taxon>
        <taxon>Propylenellaceae</taxon>
        <taxon>Propylenella</taxon>
    </lineage>
</organism>
<feature type="compositionally biased region" description="Pro residues" evidence="1">
    <location>
        <begin position="94"/>
        <end position="104"/>
    </location>
</feature>
<gene>
    <name evidence="2" type="ORF">E4O86_15250</name>
</gene>
<dbReference type="Proteomes" id="UP000773614">
    <property type="component" value="Unassembled WGS sequence"/>
</dbReference>
<dbReference type="RefSeq" id="WP_205520901.1">
    <property type="nucleotide sequence ID" value="NZ_SPKJ01000058.1"/>
</dbReference>
<sequence length="104" mass="11236">MALRRLIYIAALGAAGYLIARSMRERGEGTGYAGGHGGRYPARRRAAAFRGGYADGPMDRDYGRVRPAGSAQTRDDRRSWDEVDEAIDESFPASDPPSFTPGAV</sequence>
<comment type="caution">
    <text evidence="2">The sequence shown here is derived from an EMBL/GenBank/DDBJ whole genome shotgun (WGS) entry which is preliminary data.</text>
</comment>
<evidence type="ECO:0000313" key="3">
    <source>
        <dbReference type="Proteomes" id="UP000773614"/>
    </source>
</evidence>
<reference evidence="2" key="1">
    <citation type="submission" date="2019-03" db="EMBL/GenBank/DDBJ databases">
        <title>Afifella sp. nov., isolated from activated sludge.</title>
        <authorList>
            <person name="Li Q."/>
            <person name="Liu Y."/>
        </authorList>
    </citation>
    <scope>NUCLEOTIDE SEQUENCE</scope>
    <source>
        <strain evidence="2">L72</strain>
    </source>
</reference>
<accession>A0A964WUF5</accession>
<dbReference type="EMBL" id="SPKJ01000058">
    <property type="protein sequence ID" value="MYZ49072.1"/>
    <property type="molecule type" value="Genomic_DNA"/>
</dbReference>
<evidence type="ECO:0000313" key="2">
    <source>
        <dbReference type="EMBL" id="MYZ49072.1"/>
    </source>
</evidence>
<name>A0A964WUF5_9HYPH</name>
<keyword evidence="3" id="KW-1185">Reference proteome</keyword>
<dbReference type="AlphaFoldDB" id="A0A964WUF5"/>